<dbReference type="InterPro" id="IPR029044">
    <property type="entry name" value="Nucleotide-diphossugar_trans"/>
</dbReference>
<dbReference type="CDD" id="cd00761">
    <property type="entry name" value="Glyco_tranf_GTA_type"/>
    <property type="match status" value="1"/>
</dbReference>
<evidence type="ECO:0000259" key="3">
    <source>
        <dbReference type="Pfam" id="PF00535"/>
    </source>
</evidence>
<dbReference type="SUPFAM" id="SSF53448">
    <property type="entry name" value="Nucleotide-diphospho-sugar transferases"/>
    <property type="match status" value="1"/>
</dbReference>
<dbReference type="PANTHER" id="PTHR22916">
    <property type="entry name" value="GLYCOSYLTRANSFERASE"/>
    <property type="match status" value="1"/>
</dbReference>
<organism evidence="4 5">
    <name type="scientific">Listeria booriae</name>
    <dbReference type="NCBI Taxonomy" id="1552123"/>
    <lineage>
        <taxon>Bacteria</taxon>
        <taxon>Bacillati</taxon>
        <taxon>Bacillota</taxon>
        <taxon>Bacilli</taxon>
        <taxon>Bacillales</taxon>
        <taxon>Listeriaceae</taxon>
        <taxon>Listeria</taxon>
    </lineage>
</organism>
<comment type="similarity">
    <text evidence="1">Belongs to the glycosyltransferase 2 family.</text>
</comment>
<dbReference type="Pfam" id="PF00535">
    <property type="entry name" value="Glycos_transf_2"/>
    <property type="match status" value="1"/>
</dbReference>
<dbReference type="Gene3D" id="3.90.550.10">
    <property type="entry name" value="Spore Coat Polysaccharide Biosynthesis Protein SpsA, Chain A"/>
    <property type="match status" value="1"/>
</dbReference>
<dbReference type="PANTHER" id="PTHR22916:SF3">
    <property type="entry name" value="UDP-GLCNAC:BETAGAL BETA-1,3-N-ACETYLGLUCOSAMINYLTRANSFERASE-LIKE PROTEIN 1"/>
    <property type="match status" value="1"/>
</dbReference>
<evidence type="ECO:0000256" key="1">
    <source>
        <dbReference type="ARBA" id="ARBA00006739"/>
    </source>
</evidence>
<reference evidence="4 5" key="1">
    <citation type="submission" date="2020-03" db="EMBL/GenBank/DDBJ databases">
        <title>Soil Listeria distribution.</title>
        <authorList>
            <person name="Liao J."/>
            <person name="Wiedmann M."/>
        </authorList>
    </citation>
    <scope>NUCLEOTIDE SEQUENCE [LARGE SCALE GENOMIC DNA]</scope>
    <source>
        <strain evidence="4 5">FSL L7-1833</strain>
    </source>
</reference>
<evidence type="ECO:0000313" key="5">
    <source>
        <dbReference type="Proteomes" id="UP000532866"/>
    </source>
</evidence>
<keyword evidence="2" id="KW-1133">Transmembrane helix</keyword>
<dbReference type="GO" id="GO:0016758">
    <property type="term" value="F:hexosyltransferase activity"/>
    <property type="evidence" value="ECO:0007669"/>
    <property type="project" value="UniProtKB-ARBA"/>
</dbReference>
<name>A0A7X0WGG1_9LIST</name>
<feature type="domain" description="Glycosyltransferase 2-like" evidence="3">
    <location>
        <begin position="11"/>
        <end position="157"/>
    </location>
</feature>
<dbReference type="EMBL" id="JAAROL010000008">
    <property type="protein sequence ID" value="MBC1333331.1"/>
    <property type="molecule type" value="Genomic_DNA"/>
</dbReference>
<keyword evidence="2" id="KW-0472">Membrane</keyword>
<evidence type="ECO:0000313" key="4">
    <source>
        <dbReference type="EMBL" id="MBC1333331.1"/>
    </source>
</evidence>
<accession>A0A7X0WGG1</accession>
<evidence type="ECO:0000256" key="2">
    <source>
        <dbReference type="SAM" id="Phobius"/>
    </source>
</evidence>
<gene>
    <name evidence="4" type="ORF">HB759_15405</name>
</gene>
<dbReference type="Proteomes" id="UP000532866">
    <property type="component" value="Unassembled WGS sequence"/>
</dbReference>
<dbReference type="RefSeq" id="WP_185362456.1">
    <property type="nucleotide sequence ID" value="NZ_JAARNB010000008.1"/>
</dbReference>
<dbReference type="InterPro" id="IPR001173">
    <property type="entry name" value="Glyco_trans_2-like"/>
</dbReference>
<proteinExistence type="inferred from homology"/>
<keyword evidence="2" id="KW-0812">Transmembrane</keyword>
<keyword evidence="4" id="KW-0808">Transferase</keyword>
<feature type="transmembrane region" description="Helical" evidence="2">
    <location>
        <begin position="232"/>
        <end position="251"/>
    </location>
</feature>
<dbReference type="FunFam" id="3.90.550.10:FF:000130">
    <property type="entry name" value="Family 2 glycosyl transferase"/>
    <property type="match status" value="1"/>
</dbReference>
<dbReference type="AlphaFoldDB" id="A0A7X0WGG1"/>
<sequence>MNQGYKADLVSIIMPTYNSSKVLKESIVSIQQQSYREWELLVVDDCSKDDTRDMLHEFAKCDKRIKLVLLAKNHGSGFARNEGLSLARGRFVGFLDSDDMWHPEKLEKQLAFMKEQNCGFSFTAYHVFDKEPTVVKRTVRVPEKINYRQLLKNTIIGCLTVVIDREKVGDFRMPLLRARQDTATWLTILKKQEYAYGMAEPLAYYRVSEASLSSNKWKMLRKNWQMYRKHEGLSLIYASYVFSCYVGNALWKRRRQIG</sequence>
<protein>
    <submittedName>
        <fullName evidence="4">Glycosyltransferase family 2 protein</fullName>
    </submittedName>
</protein>
<comment type="caution">
    <text evidence="4">The sequence shown here is derived from an EMBL/GenBank/DDBJ whole genome shotgun (WGS) entry which is preliminary data.</text>
</comment>